<dbReference type="Proteomes" id="UP000000322">
    <property type="component" value="Chromosome"/>
</dbReference>
<dbReference type="AlphaFoldDB" id="D1BAT2"/>
<dbReference type="SMART" id="SM00418">
    <property type="entry name" value="HTH_ARSR"/>
    <property type="match status" value="1"/>
</dbReference>
<dbReference type="eggNOG" id="COG0640">
    <property type="taxonomic scope" value="Bacteria"/>
</dbReference>
<gene>
    <name evidence="2" type="ordered locus">Sked_27290</name>
</gene>
<dbReference type="KEGG" id="ske:Sked_27290"/>
<organism evidence="2 3">
    <name type="scientific">Sanguibacter keddieii (strain ATCC 51767 / DSM 10542 / NCFB 3025 / ST-74)</name>
    <dbReference type="NCBI Taxonomy" id="446469"/>
    <lineage>
        <taxon>Bacteria</taxon>
        <taxon>Bacillati</taxon>
        <taxon>Actinomycetota</taxon>
        <taxon>Actinomycetes</taxon>
        <taxon>Micrococcales</taxon>
        <taxon>Sanguibacteraceae</taxon>
        <taxon>Sanguibacter</taxon>
    </lineage>
</organism>
<dbReference type="InterPro" id="IPR036388">
    <property type="entry name" value="WH-like_DNA-bd_sf"/>
</dbReference>
<dbReference type="Gene3D" id="1.10.10.10">
    <property type="entry name" value="Winged helix-like DNA-binding domain superfamily/Winged helix DNA-binding domain"/>
    <property type="match status" value="1"/>
</dbReference>
<reference evidence="2 3" key="1">
    <citation type="journal article" date="2009" name="Stand. Genomic Sci.">
        <title>Complete genome sequence of Sanguibacter keddieii type strain (ST-74).</title>
        <authorList>
            <person name="Ivanova N."/>
            <person name="Sikorski J."/>
            <person name="Sims D."/>
            <person name="Brettin T."/>
            <person name="Detter J.C."/>
            <person name="Han C."/>
            <person name="Lapidus A."/>
            <person name="Copeland A."/>
            <person name="Glavina Del Rio T."/>
            <person name="Nolan M."/>
            <person name="Chen F."/>
            <person name="Lucas S."/>
            <person name="Tice H."/>
            <person name="Cheng J.F."/>
            <person name="Bruce D."/>
            <person name="Goodwin L."/>
            <person name="Pitluck S."/>
            <person name="Pati A."/>
            <person name="Mavromatis K."/>
            <person name="Chen A."/>
            <person name="Palaniappan K."/>
            <person name="D'haeseleer P."/>
            <person name="Chain P."/>
            <person name="Bristow J."/>
            <person name="Eisen J.A."/>
            <person name="Markowitz V."/>
            <person name="Hugenholtz P."/>
            <person name="Goker M."/>
            <person name="Pukall R."/>
            <person name="Klenk H.P."/>
            <person name="Kyrpides N.C."/>
        </authorList>
    </citation>
    <scope>NUCLEOTIDE SEQUENCE [LARGE SCALE GENOMIC DNA]</scope>
    <source>
        <strain evidence="3">ATCC 51767 / DSM 10542 / NCFB 3025 / ST-74</strain>
    </source>
</reference>
<dbReference type="EMBL" id="CP001819">
    <property type="protein sequence ID" value="ACZ22633.1"/>
    <property type="molecule type" value="Genomic_DNA"/>
</dbReference>
<dbReference type="GO" id="GO:0003700">
    <property type="term" value="F:DNA-binding transcription factor activity"/>
    <property type="evidence" value="ECO:0007669"/>
    <property type="project" value="InterPro"/>
</dbReference>
<dbReference type="HOGENOM" id="CLU_087580_2_1_11"/>
<evidence type="ECO:0000259" key="1">
    <source>
        <dbReference type="SMART" id="SM00418"/>
    </source>
</evidence>
<dbReference type="Pfam" id="PF12840">
    <property type="entry name" value="HTH_20"/>
    <property type="match status" value="1"/>
</dbReference>
<keyword evidence="3" id="KW-1185">Reference proteome</keyword>
<dbReference type="InterPro" id="IPR001845">
    <property type="entry name" value="HTH_ArsR_DNA-bd_dom"/>
</dbReference>
<accession>D1BAT2</accession>
<dbReference type="SUPFAM" id="SSF46785">
    <property type="entry name" value="Winged helix' DNA-binding domain"/>
    <property type="match status" value="1"/>
</dbReference>
<dbReference type="InterPro" id="IPR036390">
    <property type="entry name" value="WH_DNA-bd_sf"/>
</dbReference>
<protein>
    <recommendedName>
        <fullName evidence="1">HTH arsR-type domain-containing protein</fullName>
    </recommendedName>
</protein>
<evidence type="ECO:0000313" key="2">
    <source>
        <dbReference type="EMBL" id="ACZ22633.1"/>
    </source>
</evidence>
<proteinExistence type="predicted"/>
<dbReference type="RefSeq" id="WP_012867702.1">
    <property type="nucleotide sequence ID" value="NC_013521.1"/>
</dbReference>
<dbReference type="STRING" id="446469.Sked_27290"/>
<dbReference type="OrthoDB" id="7945987at2"/>
<feature type="domain" description="HTH arsR-type" evidence="1">
    <location>
        <begin position="21"/>
        <end position="116"/>
    </location>
</feature>
<sequence>MPDTPPRPAAGSRHVVTSDPERIRALAHPLRLQLLDLLDEHGPSTATRCAGLTGESVASCSFHLRTLARHGFIEPAERVGREKPWQVVGQGRRTRWDAEEPGSLRAVTELARITVERESARISAWLDRASTLPPEWLDASTMTRATFWATAEEMAQLTAEIEGLAARFDGRAENPALRPEGARSAHLWAVAHGDVDVASSDGAVAPVARDDA</sequence>
<evidence type="ECO:0000313" key="3">
    <source>
        <dbReference type="Proteomes" id="UP000000322"/>
    </source>
</evidence>
<name>D1BAT2_SANKS</name>